<dbReference type="KEGG" id="hjo:AY555_06755"/>
<dbReference type="RefSeq" id="WP_066135042.1">
    <property type="nucleotide sequence ID" value="NZ_CP014525.1"/>
</dbReference>
<dbReference type="OrthoDB" id="9815514at2"/>
<protein>
    <submittedName>
        <fullName evidence="1">Uncharacterized protein</fullName>
    </submittedName>
</protein>
<evidence type="ECO:0000313" key="2">
    <source>
        <dbReference type="Proteomes" id="UP000076066"/>
    </source>
</evidence>
<evidence type="ECO:0000313" key="1">
    <source>
        <dbReference type="EMBL" id="AMW34929.1"/>
    </source>
</evidence>
<dbReference type="Pfam" id="PF08904">
    <property type="entry name" value="EipB_like"/>
    <property type="match status" value="1"/>
</dbReference>
<dbReference type="AlphaFoldDB" id="A0A143DEC2"/>
<dbReference type="STRING" id="1549855.AY555_06755"/>
<dbReference type="EMBL" id="CP014525">
    <property type="protein sequence ID" value="AMW34929.1"/>
    <property type="molecule type" value="Genomic_DNA"/>
</dbReference>
<sequence>MYGRYLRIALMSCVVGPFLGAGFSVAVWSKPVVPSNGSSLVPHAAVYRMELHSARSSSGIVGASGTMRYTFEDGCTAWKVKTRTDLTLFQSQGDAVSSSWDFLSWESKDGQSYRFSVQNMRDGEVLDAYQGEARMPPAGVGSALFRIEGDQQDVVFDLSPGTLFPAAHTDLLFRQARNGGRFLARPVFDGSIIGPAFDLSAAVGNPFPDQASSVLPGNALLKGGGWPIVMAFFNPANGGGVPDFEVSLRYRNNGIAESLLQNFGTFSLRGTLVELHPPPAPDCAL</sequence>
<organism evidence="1 2">
    <name type="scientific">Haematospirillum jordaniae</name>
    <dbReference type="NCBI Taxonomy" id="1549855"/>
    <lineage>
        <taxon>Bacteria</taxon>
        <taxon>Pseudomonadati</taxon>
        <taxon>Pseudomonadota</taxon>
        <taxon>Alphaproteobacteria</taxon>
        <taxon>Rhodospirillales</taxon>
        <taxon>Novispirillaceae</taxon>
        <taxon>Haematospirillum</taxon>
    </lineage>
</organism>
<accession>A0A143DEC2</accession>
<name>A0A143DEC2_9PROT</name>
<keyword evidence="2" id="KW-1185">Reference proteome</keyword>
<gene>
    <name evidence="1" type="ORF">AY555_06755</name>
</gene>
<dbReference type="Proteomes" id="UP000076066">
    <property type="component" value="Chromosome"/>
</dbReference>
<proteinExistence type="predicted"/>
<dbReference type="GeneID" id="53316854"/>
<dbReference type="InterPro" id="IPR015000">
    <property type="entry name" value="EipB-like"/>
</dbReference>
<reference evidence="1 2" key="1">
    <citation type="submission" date="2016-02" db="EMBL/GenBank/DDBJ databases">
        <title>Complete Genome of H5569, the type strain of the newly described species Haematospirillium jordaniae.</title>
        <authorList>
            <person name="Nicholson A.C."/>
            <person name="Humrighouse B.W."/>
            <person name="Loparov V."/>
            <person name="McQuiston J.R."/>
        </authorList>
    </citation>
    <scope>NUCLEOTIDE SEQUENCE [LARGE SCALE GENOMIC DNA]</scope>
    <source>
        <strain evidence="1 2">H5569</strain>
    </source>
</reference>